<proteinExistence type="predicted"/>
<dbReference type="Proteomes" id="UP001596074">
    <property type="component" value="Unassembled WGS sequence"/>
</dbReference>
<comment type="caution">
    <text evidence="1">The sequence shown here is derived from an EMBL/GenBank/DDBJ whole genome shotgun (WGS) entry which is preliminary data.</text>
</comment>
<accession>A0ABW1ACQ2</accession>
<feature type="non-terminal residue" evidence="1">
    <location>
        <position position="1"/>
    </location>
</feature>
<keyword evidence="2" id="KW-1185">Reference proteome</keyword>
<dbReference type="EMBL" id="JBHSON010000082">
    <property type="protein sequence ID" value="MFC5752199.1"/>
    <property type="molecule type" value="Genomic_DNA"/>
</dbReference>
<sequence>AFEHTPIGIFRDIDRPSYDELLRDQIDEAVDTHGEGDLAALLSSGDTWRID</sequence>
<evidence type="ECO:0000313" key="1">
    <source>
        <dbReference type="EMBL" id="MFC5752199.1"/>
    </source>
</evidence>
<protein>
    <submittedName>
        <fullName evidence="1">2-oxoacid:ferredoxin oxidoreductase subunit beta</fullName>
    </submittedName>
</protein>
<name>A0ABW1ACQ2_9ACTN</name>
<organism evidence="1 2">
    <name type="scientific">Actinomadura rugatobispora</name>
    <dbReference type="NCBI Taxonomy" id="1994"/>
    <lineage>
        <taxon>Bacteria</taxon>
        <taxon>Bacillati</taxon>
        <taxon>Actinomycetota</taxon>
        <taxon>Actinomycetes</taxon>
        <taxon>Streptosporangiales</taxon>
        <taxon>Thermomonosporaceae</taxon>
        <taxon>Actinomadura</taxon>
    </lineage>
</organism>
<gene>
    <name evidence="1" type="ORF">ACFPZN_41870</name>
</gene>
<evidence type="ECO:0000313" key="2">
    <source>
        <dbReference type="Proteomes" id="UP001596074"/>
    </source>
</evidence>
<reference evidence="2" key="1">
    <citation type="journal article" date="2019" name="Int. J. Syst. Evol. Microbiol.">
        <title>The Global Catalogue of Microorganisms (GCM) 10K type strain sequencing project: providing services to taxonomists for standard genome sequencing and annotation.</title>
        <authorList>
            <consortium name="The Broad Institute Genomics Platform"/>
            <consortium name="The Broad Institute Genome Sequencing Center for Infectious Disease"/>
            <person name="Wu L."/>
            <person name="Ma J."/>
        </authorList>
    </citation>
    <scope>NUCLEOTIDE SEQUENCE [LARGE SCALE GENOMIC DNA]</scope>
    <source>
        <strain evidence="2">KCTC 42087</strain>
    </source>
</reference>